<evidence type="ECO:0000313" key="2">
    <source>
        <dbReference type="Proteomes" id="UP000198902"/>
    </source>
</evidence>
<protein>
    <submittedName>
        <fullName evidence="1">Uncharacterized protein</fullName>
    </submittedName>
</protein>
<dbReference type="EMBL" id="CSTE01000004">
    <property type="protein sequence ID" value="CQR52569.1"/>
    <property type="molecule type" value="Genomic_DNA"/>
</dbReference>
<dbReference type="AlphaFoldDB" id="A0A0D6JV08"/>
<accession>A0A0D6JV08</accession>
<organism evidence="1 2">
    <name type="scientific">Haloferax massiliensis</name>
    <dbReference type="NCBI Taxonomy" id="1476858"/>
    <lineage>
        <taxon>Archaea</taxon>
        <taxon>Methanobacteriati</taxon>
        <taxon>Methanobacteriota</taxon>
        <taxon>Stenosarchaea group</taxon>
        <taxon>Halobacteria</taxon>
        <taxon>Halobacteriales</taxon>
        <taxon>Haloferacaceae</taxon>
        <taxon>Haloferax</taxon>
    </lineage>
</organism>
<dbReference type="Proteomes" id="UP000198902">
    <property type="component" value="Unassembled WGS sequence"/>
</dbReference>
<sequence>MRRRTHPRHRNWWRVVLVVSIAALVGATVLPAASFTTAEVDREATVSVVDDSNAIHNLAVASSVTIGQTSRLVTVTNDLETDVSVEIALRADSSDKGALVVDGTSVGDSYTFSLPMGTSRDIDIDVVSDSTLDGERVYFSVNATGTGLTVTAPDRNVSLTT</sequence>
<evidence type="ECO:0000313" key="1">
    <source>
        <dbReference type="EMBL" id="CQR52569.1"/>
    </source>
</evidence>
<name>A0A0D6JV08_9EURY</name>
<reference evidence="2" key="1">
    <citation type="submission" date="2015-03" db="EMBL/GenBank/DDBJ databases">
        <authorList>
            <person name="Urmite Genomes"/>
        </authorList>
    </citation>
    <scope>NUCLEOTIDE SEQUENCE [LARGE SCALE GENOMIC DNA]</scope>
    <source>
        <strain evidence="2">Arc-Hr</strain>
    </source>
</reference>
<proteinExistence type="predicted"/>
<keyword evidence="2" id="KW-1185">Reference proteome</keyword>
<gene>
    <name evidence="1" type="ORF">BN996_03203</name>
</gene>